<comment type="similarity">
    <text evidence="1">Belongs to the transglycosylase Slt family.</text>
</comment>
<proteinExistence type="inferred from homology"/>
<dbReference type="InterPro" id="IPR023346">
    <property type="entry name" value="Lysozyme-like_dom_sf"/>
</dbReference>
<dbReference type="GO" id="GO:0016020">
    <property type="term" value="C:membrane"/>
    <property type="evidence" value="ECO:0007669"/>
    <property type="project" value="InterPro"/>
</dbReference>
<protein>
    <submittedName>
        <fullName evidence="6">Lytic transglycosylase</fullName>
    </submittedName>
</protein>
<accession>A0A1Q8ZZE0</accession>
<evidence type="ECO:0000256" key="4">
    <source>
        <dbReference type="SAM" id="MobiDB-lite"/>
    </source>
</evidence>
<dbReference type="STRING" id="887144.BJF91_04465"/>
<evidence type="ECO:0000256" key="3">
    <source>
        <dbReference type="ARBA" id="ARBA00022729"/>
    </source>
</evidence>
<evidence type="ECO:0000313" key="7">
    <source>
        <dbReference type="Proteomes" id="UP000185598"/>
    </source>
</evidence>
<dbReference type="PROSITE" id="PS00922">
    <property type="entry name" value="TRANSGLYCOSYLASE"/>
    <property type="match status" value="1"/>
</dbReference>
<dbReference type="GO" id="GO:0000270">
    <property type="term" value="P:peptidoglycan metabolic process"/>
    <property type="evidence" value="ECO:0007669"/>
    <property type="project" value="InterPro"/>
</dbReference>
<dbReference type="GO" id="GO:0004553">
    <property type="term" value="F:hydrolase activity, hydrolyzing O-glycosyl compounds"/>
    <property type="evidence" value="ECO:0007669"/>
    <property type="project" value="InterPro"/>
</dbReference>
<sequence length="715" mass="77926">MGAMRIFPTSSPMKRTFLPTLARTTALATGLLVLTSAGLSWAMPLLGDADAPTPASRPAALSAASTTSPGNPGISGDITGSIPVVAPMPAERSPLKSGLDALSARNGALALSIRDSMPQGLDRHMLTWSIAMSGLPGIPSAEIANAQRELKGWPGLSAFRANSERALYRENPPAGDVLAAFGETTPETPEGTVILARALIASGNRSRAMHLIKDLWRTSPMDTPVEDRILAEFSGLLTRADHKVRMDYLMYRGRSAQAKRFATFADAQSLYAAWMAVNSRSPKAPALIQAAGQRFGNDPALIFMRIEYQRRQDNYQEAAKLLTLAPRDPERLINPGEWWNERRIVARGLADDGKYRLAYQVAANHSATDPVDIADAEFHAGWYALRGLNEPKAAAQHFRRILDASNRPLSASRAYYWLGRTDEAEGNPAAARQDFARAAEYPGTFYGQLAGARLKQPRLDIRYPTPTDEDRRRFTSREAIVAIDRYKAAGYEWRGASLYRALAEQLQSPGELALLASKAERAGNHQLSLQVGKTAYGRGINVPALAFPIGVIPASANIAGSGKALAYAIARQESAFNPAAVSAANAKGLLQLMPATAKAVAKRHDMAFSADRLTQDAGYNATLGAHYLGEQIDAFGGSYILTFIAYNAGPKRVPEWISRYGDPRGMPIDDVVDWIERIPFPETRSYVQRVMENYQIYKTRLGQSADIEHDLRYGR</sequence>
<evidence type="ECO:0000256" key="1">
    <source>
        <dbReference type="ARBA" id="ARBA00007734"/>
    </source>
</evidence>
<keyword evidence="3" id="KW-0732">Signal</keyword>
<dbReference type="CDD" id="cd13401">
    <property type="entry name" value="Slt70-like"/>
    <property type="match status" value="1"/>
</dbReference>
<dbReference type="InterPro" id="IPR000189">
    <property type="entry name" value="Transglyc_AS"/>
</dbReference>
<feature type="compositionally biased region" description="Low complexity" evidence="4">
    <location>
        <begin position="52"/>
        <end position="69"/>
    </location>
</feature>
<evidence type="ECO:0000259" key="5">
    <source>
        <dbReference type="Pfam" id="PF01464"/>
    </source>
</evidence>
<dbReference type="GO" id="GO:0008933">
    <property type="term" value="F:peptidoglycan lytic transglycosylase activity"/>
    <property type="evidence" value="ECO:0007669"/>
    <property type="project" value="InterPro"/>
</dbReference>
<evidence type="ECO:0000256" key="2">
    <source>
        <dbReference type="ARBA" id="ARBA00009387"/>
    </source>
</evidence>
<reference evidence="6 7" key="1">
    <citation type="submission" date="2016-09" db="EMBL/GenBank/DDBJ databases">
        <title>Rhizobium oryziradicis sp. nov., isolated from the root of rice.</title>
        <authorList>
            <person name="Zhao J."/>
            <person name="Zhang X."/>
        </authorList>
    </citation>
    <scope>NUCLEOTIDE SEQUENCE [LARGE SCALE GENOMIC DNA]</scope>
    <source>
        <strain evidence="6 7">14971</strain>
    </source>
</reference>
<comment type="similarity">
    <text evidence="2">Belongs to the virb1 family.</text>
</comment>
<comment type="caution">
    <text evidence="6">The sequence shown here is derived from an EMBL/GenBank/DDBJ whole genome shotgun (WGS) entry which is preliminary data.</text>
</comment>
<dbReference type="InterPro" id="IPR008939">
    <property type="entry name" value="Lytic_TGlycosylase_superhlx_U"/>
</dbReference>
<name>A0A1Q8ZZE0_9HYPH</name>
<gene>
    <name evidence="6" type="ORF">BJF91_04465</name>
</gene>
<dbReference type="SUPFAM" id="SSF53955">
    <property type="entry name" value="Lysozyme-like"/>
    <property type="match status" value="1"/>
</dbReference>
<keyword evidence="7" id="KW-1185">Reference proteome</keyword>
<dbReference type="GO" id="GO:0042597">
    <property type="term" value="C:periplasmic space"/>
    <property type="evidence" value="ECO:0007669"/>
    <property type="project" value="InterPro"/>
</dbReference>
<dbReference type="EMBL" id="MKIN01000027">
    <property type="protein sequence ID" value="OLP47651.1"/>
    <property type="molecule type" value="Genomic_DNA"/>
</dbReference>
<dbReference type="Gene3D" id="1.25.20.10">
    <property type="entry name" value="Bacterial muramidases"/>
    <property type="match status" value="1"/>
</dbReference>
<organism evidence="6 7">
    <name type="scientific">Allorhizobium taibaishanense</name>
    <dbReference type="NCBI Taxonomy" id="887144"/>
    <lineage>
        <taxon>Bacteria</taxon>
        <taxon>Pseudomonadati</taxon>
        <taxon>Pseudomonadota</taxon>
        <taxon>Alphaproteobacteria</taxon>
        <taxon>Hyphomicrobiales</taxon>
        <taxon>Rhizobiaceae</taxon>
        <taxon>Rhizobium/Agrobacterium group</taxon>
        <taxon>Allorhizobium</taxon>
    </lineage>
</organism>
<dbReference type="Proteomes" id="UP000185598">
    <property type="component" value="Unassembled WGS sequence"/>
</dbReference>
<dbReference type="Gene3D" id="1.10.530.10">
    <property type="match status" value="1"/>
</dbReference>
<dbReference type="InterPro" id="IPR008258">
    <property type="entry name" value="Transglycosylase_SLT_dom_1"/>
</dbReference>
<feature type="domain" description="Transglycosylase SLT" evidence="5">
    <location>
        <begin position="559"/>
        <end position="662"/>
    </location>
</feature>
<dbReference type="PANTHER" id="PTHR37423">
    <property type="entry name" value="SOLUBLE LYTIC MUREIN TRANSGLYCOSYLASE-RELATED"/>
    <property type="match status" value="1"/>
</dbReference>
<dbReference type="PANTHER" id="PTHR37423:SF2">
    <property type="entry name" value="MEMBRANE-BOUND LYTIC MUREIN TRANSGLYCOSYLASE C"/>
    <property type="match status" value="1"/>
</dbReference>
<dbReference type="Pfam" id="PF01464">
    <property type="entry name" value="SLT"/>
    <property type="match status" value="1"/>
</dbReference>
<dbReference type="AlphaFoldDB" id="A0A1Q8ZZE0"/>
<dbReference type="OrthoDB" id="9815002at2"/>
<dbReference type="SUPFAM" id="SSF48435">
    <property type="entry name" value="Bacterial muramidases"/>
    <property type="match status" value="1"/>
</dbReference>
<feature type="region of interest" description="Disordered" evidence="4">
    <location>
        <begin position="52"/>
        <end position="75"/>
    </location>
</feature>
<evidence type="ECO:0000313" key="6">
    <source>
        <dbReference type="EMBL" id="OLP47651.1"/>
    </source>
</evidence>